<name>A0A0G4GZQ0_9ALVE</name>
<gene>
    <name evidence="2" type="ORF">Cvel_24066</name>
</gene>
<feature type="region of interest" description="Disordered" evidence="1">
    <location>
        <begin position="1"/>
        <end position="21"/>
    </location>
</feature>
<reference evidence="2" key="1">
    <citation type="submission" date="2014-11" db="EMBL/GenBank/DDBJ databases">
        <authorList>
            <person name="Otto D Thomas"/>
            <person name="Naeem Raeece"/>
        </authorList>
    </citation>
    <scope>NUCLEOTIDE SEQUENCE</scope>
</reference>
<evidence type="ECO:0000313" key="2">
    <source>
        <dbReference type="EMBL" id="CEM36708.1"/>
    </source>
</evidence>
<proteinExistence type="predicted"/>
<dbReference type="AlphaFoldDB" id="A0A0G4GZQ0"/>
<dbReference type="EMBL" id="CDMZ01001726">
    <property type="protein sequence ID" value="CEM36708.1"/>
    <property type="molecule type" value="Genomic_DNA"/>
</dbReference>
<sequence length="198" mass="22313">MKLSPQAATSTGFFRGPVSDEARAEEARRRVEAELDSANWSDWLGQSFHFFSSLHALGSKGLEMFKGTVKPEALGAVEEFVNTANPSQVLDDRQRARAKQLTETLSRFRTEGEEERAAYYRAMKGDKRLARLFATGGISTQHDNLKGQLRIGYKSSDWKSQARATHSDDPHTTTNFTRFKLTKPCRHIDPWAGKTFLT</sequence>
<protein>
    <submittedName>
        <fullName evidence="2">Uncharacterized protein</fullName>
    </submittedName>
</protein>
<accession>A0A0G4GZQ0</accession>
<organism evidence="2">
    <name type="scientific">Chromera velia CCMP2878</name>
    <dbReference type="NCBI Taxonomy" id="1169474"/>
    <lineage>
        <taxon>Eukaryota</taxon>
        <taxon>Sar</taxon>
        <taxon>Alveolata</taxon>
        <taxon>Colpodellida</taxon>
        <taxon>Chromeraceae</taxon>
        <taxon>Chromera</taxon>
    </lineage>
</organism>
<feature type="compositionally biased region" description="Polar residues" evidence="1">
    <location>
        <begin position="1"/>
        <end position="12"/>
    </location>
</feature>
<evidence type="ECO:0000256" key="1">
    <source>
        <dbReference type="SAM" id="MobiDB-lite"/>
    </source>
</evidence>
<dbReference type="VEuPathDB" id="CryptoDB:Cvel_24066"/>